<evidence type="ECO:0000259" key="1">
    <source>
        <dbReference type="Pfam" id="PF13460"/>
    </source>
</evidence>
<dbReference type="InParanoid" id="A0A1Y2FXV8"/>
<organism evidence="2 3">
    <name type="scientific">Leucosporidium creatinivorum</name>
    <dbReference type="NCBI Taxonomy" id="106004"/>
    <lineage>
        <taxon>Eukaryota</taxon>
        <taxon>Fungi</taxon>
        <taxon>Dikarya</taxon>
        <taxon>Basidiomycota</taxon>
        <taxon>Pucciniomycotina</taxon>
        <taxon>Microbotryomycetes</taxon>
        <taxon>Leucosporidiales</taxon>
        <taxon>Leucosporidium</taxon>
    </lineage>
</organism>
<keyword evidence="3" id="KW-1185">Reference proteome</keyword>
<dbReference type="AlphaFoldDB" id="A0A1Y2FXV8"/>
<dbReference type="SUPFAM" id="SSF51735">
    <property type="entry name" value="NAD(P)-binding Rossmann-fold domains"/>
    <property type="match status" value="1"/>
</dbReference>
<dbReference type="OrthoDB" id="10254604at2759"/>
<name>A0A1Y2FXV8_9BASI</name>
<dbReference type="Proteomes" id="UP000193467">
    <property type="component" value="Unassembled WGS sequence"/>
</dbReference>
<dbReference type="InterPro" id="IPR036291">
    <property type="entry name" value="NAD(P)-bd_dom_sf"/>
</dbReference>
<evidence type="ECO:0000313" key="2">
    <source>
        <dbReference type="EMBL" id="ORY88875.1"/>
    </source>
</evidence>
<protein>
    <submittedName>
        <fullName evidence="2">NADH(P)-binding-domain-containing protein</fullName>
    </submittedName>
</protein>
<dbReference type="STRING" id="106004.A0A1Y2FXV8"/>
<dbReference type="FunCoup" id="A0A1Y2FXV8">
    <property type="interactions" value="11"/>
</dbReference>
<dbReference type="Gene3D" id="3.40.50.720">
    <property type="entry name" value="NAD(P)-binding Rossmann-like Domain"/>
    <property type="match status" value="1"/>
</dbReference>
<dbReference type="PANTHER" id="PTHR15020:SF50">
    <property type="entry name" value="UPF0659 PROTEIN YMR090W"/>
    <property type="match status" value="1"/>
</dbReference>
<comment type="caution">
    <text evidence="2">The sequence shown here is derived from an EMBL/GenBank/DDBJ whole genome shotgun (WGS) entry which is preliminary data.</text>
</comment>
<dbReference type="PANTHER" id="PTHR15020">
    <property type="entry name" value="FLAVIN REDUCTASE-RELATED"/>
    <property type="match status" value="1"/>
</dbReference>
<feature type="domain" description="NAD(P)-binding" evidence="1">
    <location>
        <begin position="11"/>
        <end position="210"/>
    </location>
</feature>
<evidence type="ECO:0000313" key="3">
    <source>
        <dbReference type="Proteomes" id="UP000193467"/>
    </source>
</evidence>
<proteinExistence type="predicted"/>
<accession>A0A1Y2FXV8</accession>
<dbReference type="InterPro" id="IPR016040">
    <property type="entry name" value="NAD(P)-bd_dom"/>
</dbReference>
<dbReference type="EMBL" id="MCGR01000008">
    <property type="protein sequence ID" value="ORY88875.1"/>
    <property type="molecule type" value="Genomic_DNA"/>
</dbReference>
<dbReference type="Pfam" id="PF13460">
    <property type="entry name" value="NAD_binding_10"/>
    <property type="match status" value="1"/>
</dbReference>
<reference evidence="2 3" key="1">
    <citation type="submission" date="2016-07" db="EMBL/GenBank/DDBJ databases">
        <title>Pervasive Adenine N6-methylation of Active Genes in Fungi.</title>
        <authorList>
            <consortium name="DOE Joint Genome Institute"/>
            <person name="Mondo S.J."/>
            <person name="Dannebaum R.O."/>
            <person name="Kuo R.C."/>
            <person name="Labutti K."/>
            <person name="Haridas S."/>
            <person name="Kuo A."/>
            <person name="Salamov A."/>
            <person name="Ahrendt S.R."/>
            <person name="Lipzen A."/>
            <person name="Sullivan W."/>
            <person name="Andreopoulos W.B."/>
            <person name="Clum A."/>
            <person name="Lindquist E."/>
            <person name="Daum C."/>
            <person name="Ramamoorthy G.K."/>
            <person name="Gryganskyi A."/>
            <person name="Culley D."/>
            <person name="Magnuson J.K."/>
            <person name="James T.Y."/>
            <person name="O'Malley M.A."/>
            <person name="Stajich J.E."/>
            <person name="Spatafora J.W."/>
            <person name="Visel A."/>
            <person name="Grigoriev I.V."/>
        </authorList>
    </citation>
    <scope>NUCLEOTIDE SEQUENCE [LARGE SCALE GENOMIC DNA]</scope>
    <source>
        <strain evidence="2 3">62-1032</strain>
    </source>
</reference>
<gene>
    <name evidence="2" type="ORF">BCR35DRAFT_301235</name>
</gene>
<sequence length="247" mass="26030">MAAAQRIVVVGGHGKVALHFARLASSRYSVESLVRSEDHFSDITSRGASPVLLSLEDASTAELTSKFQGARAVVFSAGAGGKGGAERTNAVDYLGAVKTFDAIEKVEGQKPALFLVSAIDTRDLEKPAPPHYNADDLEASKKGHQAIGAYYDAKLKADRDLVKRTAFDWTILRPGHLEDGEGTGKVQVGQTHIGGVPREDVAATLLELISLPGKGSSGLALDLIKGETSISEAVRSAVDKGVSDFFD</sequence>